<dbReference type="Pfam" id="PF00638">
    <property type="entry name" value="Ran_BP1"/>
    <property type="match status" value="2"/>
</dbReference>
<feature type="compositionally biased region" description="Polar residues" evidence="3">
    <location>
        <begin position="186"/>
        <end position="237"/>
    </location>
</feature>
<dbReference type="OrthoDB" id="185618at2759"/>
<keyword evidence="6" id="KW-1185">Reference proteome</keyword>
<dbReference type="PANTHER" id="PTHR23138:SF142">
    <property type="entry name" value="RAN-BINDING PROTEIN 3B-RELATED"/>
    <property type="match status" value="1"/>
</dbReference>
<reference evidence="5 6" key="1">
    <citation type="submission" date="2013-03" db="EMBL/GenBank/DDBJ databases">
        <title>The Genome Sequence of Phialophora europaea CBS 101466.</title>
        <authorList>
            <consortium name="The Broad Institute Genomics Platform"/>
            <person name="Cuomo C."/>
            <person name="de Hoog S."/>
            <person name="Gorbushina A."/>
            <person name="Walker B."/>
            <person name="Young S.K."/>
            <person name="Zeng Q."/>
            <person name="Gargeya S."/>
            <person name="Fitzgerald M."/>
            <person name="Haas B."/>
            <person name="Abouelleil A."/>
            <person name="Allen A.W."/>
            <person name="Alvarado L."/>
            <person name="Arachchi H.M."/>
            <person name="Berlin A.M."/>
            <person name="Chapman S.B."/>
            <person name="Gainer-Dewar J."/>
            <person name="Goldberg J."/>
            <person name="Griggs A."/>
            <person name="Gujja S."/>
            <person name="Hansen M."/>
            <person name="Howarth C."/>
            <person name="Imamovic A."/>
            <person name="Ireland A."/>
            <person name="Larimer J."/>
            <person name="McCowan C."/>
            <person name="Murphy C."/>
            <person name="Pearson M."/>
            <person name="Poon T.W."/>
            <person name="Priest M."/>
            <person name="Roberts A."/>
            <person name="Saif S."/>
            <person name="Shea T."/>
            <person name="Sisk P."/>
            <person name="Sykes S."/>
            <person name="Wortman J."/>
            <person name="Nusbaum C."/>
            <person name="Birren B."/>
        </authorList>
    </citation>
    <scope>NUCLEOTIDE SEQUENCE [LARGE SCALE GENOMIC DNA]</scope>
    <source>
        <strain evidence="5 6">CBS 101466</strain>
    </source>
</reference>
<evidence type="ECO:0000256" key="2">
    <source>
        <dbReference type="ARBA" id="ARBA00023242"/>
    </source>
</evidence>
<sequence>MASEQDSANATATVATSDTTARLSTPPEGMSDGERERTTREKLKKTSIAGLSQHSRAGNNSAAGSEPDALIVPENPSENGGSRGRPSKKRSFEELAKQEPSSPVENGTVDTLRIGHKRMRSREVPHDANLAAEYHQPSDVQEESDEDAKKSPGGPGILVASTEGDTDSQATLEGRSKSHEHKRAPNESTTSTGAGSVDSNTAVQDPSASQTQGSATGGSFKSTLAPSSGFTNTSSASPFGAVRSPPASDAEGKSPSITSPSAFATSGLSAFAGQDKSPFGAAATAKAAGGFGGSGTSGFGGVSSGLGGGFGGGSSASSFGVGPSPFGAKSSFGGGTFASSTAGGFGTTGTGFGGGAAPKPFGGPPARFGSKSKNDDEAEASDAEDVKDQHDEREEEKQDSRFHKQDLETGEEGEETIFNARAKLYHFEKEWKERGTGVLKVNVRQEVQAAASDAEADAENGESAKIVLRARVIMRADGVHRVILNSPVFKEMKVGTESGETPTSKTMFLTGMDDGNPRLFQIKMGKEETLKELYQRIIEFKEEL</sequence>
<feature type="region of interest" description="Disordered" evidence="3">
    <location>
        <begin position="282"/>
        <end position="413"/>
    </location>
</feature>
<dbReference type="STRING" id="1220924.W2SE57"/>
<feature type="compositionally biased region" description="Low complexity" evidence="3">
    <location>
        <begin position="315"/>
        <end position="342"/>
    </location>
</feature>
<feature type="compositionally biased region" description="Polar residues" evidence="3">
    <location>
        <begin position="99"/>
        <end position="109"/>
    </location>
</feature>
<evidence type="ECO:0000259" key="4">
    <source>
        <dbReference type="PROSITE" id="PS50196"/>
    </source>
</evidence>
<dbReference type="InterPro" id="IPR011993">
    <property type="entry name" value="PH-like_dom_sf"/>
</dbReference>
<organism evidence="5 6">
    <name type="scientific">Cyphellophora europaea (strain CBS 101466)</name>
    <name type="common">Phialophora europaea</name>
    <dbReference type="NCBI Taxonomy" id="1220924"/>
    <lineage>
        <taxon>Eukaryota</taxon>
        <taxon>Fungi</taxon>
        <taxon>Dikarya</taxon>
        <taxon>Ascomycota</taxon>
        <taxon>Pezizomycotina</taxon>
        <taxon>Eurotiomycetes</taxon>
        <taxon>Chaetothyriomycetidae</taxon>
        <taxon>Chaetothyriales</taxon>
        <taxon>Cyphellophoraceae</taxon>
        <taxon>Cyphellophora</taxon>
    </lineage>
</organism>
<dbReference type="SUPFAM" id="SSF50729">
    <property type="entry name" value="PH domain-like"/>
    <property type="match status" value="1"/>
</dbReference>
<dbReference type="HOGENOM" id="CLU_019573_1_0_1"/>
<dbReference type="Gene3D" id="2.30.29.30">
    <property type="entry name" value="Pleckstrin-homology domain (PH domain)/Phosphotyrosine-binding domain (PTB)"/>
    <property type="match status" value="1"/>
</dbReference>
<feature type="compositionally biased region" description="Low complexity" evidence="3">
    <location>
        <begin position="357"/>
        <end position="366"/>
    </location>
</feature>
<dbReference type="InterPro" id="IPR000156">
    <property type="entry name" value="Ran_bind_dom"/>
</dbReference>
<comment type="subcellular location">
    <subcellularLocation>
        <location evidence="1">Nucleus</location>
    </subcellularLocation>
</comment>
<dbReference type="GO" id="GO:0005634">
    <property type="term" value="C:nucleus"/>
    <property type="evidence" value="ECO:0007669"/>
    <property type="project" value="UniProtKB-SubCell"/>
</dbReference>
<dbReference type="EMBL" id="KB822711">
    <property type="protein sequence ID" value="ETN47011.1"/>
    <property type="molecule type" value="Genomic_DNA"/>
</dbReference>
<feature type="compositionally biased region" description="Low complexity" evidence="3">
    <location>
        <begin position="1"/>
        <end position="21"/>
    </location>
</feature>
<dbReference type="SMART" id="SM00160">
    <property type="entry name" value="RanBD"/>
    <property type="match status" value="1"/>
</dbReference>
<evidence type="ECO:0000256" key="1">
    <source>
        <dbReference type="ARBA" id="ARBA00004123"/>
    </source>
</evidence>
<dbReference type="GeneID" id="19968540"/>
<dbReference type="PROSITE" id="PS50196">
    <property type="entry name" value="RANBD1"/>
    <property type="match status" value="1"/>
</dbReference>
<feature type="compositionally biased region" description="Basic and acidic residues" evidence="3">
    <location>
        <begin position="32"/>
        <end position="41"/>
    </location>
</feature>
<dbReference type="InterPro" id="IPR045255">
    <property type="entry name" value="RanBP1-like"/>
</dbReference>
<name>W2SE57_CYPE1</name>
<evidence type="ECO:0000256" key="3">
    <source>
        <dbReference type="SAM" id="MobiDB-lite"/>
    </source>
</evidence>
<dbReference type="AlphaFoldDB" id="W2SE57"/>
<feature type="compositionally biased region" description="Basic and acidic residues" evidence="3">
    <location>
        <begin position="384"/>
        <end position="407"/>
    </location>
</feature>
<accession>W2SE57</accession>
<dbReference type="eggNOG" id="KOG0864">
    <property type="taxonomic scope" value="Eukaryota"/>
</dbReference>
<feature type="domain" description="RanBD1" evidence="4">
    <location>
        <begin position="382"/>
        <end position="544"/>
    </location>
</feature>
<gene>
    <name evidence="5" type="ORF">HMPREF1541_01201</name>
</gene>
<feature type="region of interest" description="Disordered" evidence="3">
    <location>
        <begin position="1"/>
        <end position="263"/>
    </location>
</feature>
<dbReference type="InParanoid" id="W2SE57"/>
<keyword evidence="2" id="KW-0539">Nucleus</keyword>
<dbReference type="PANTHER" id="PTHR23138">
    <property type="entry name" value="RAN BINDING PROTEIN"/>
    <property type="match status" value="1"/>
</dbReference>
<dbReference type="RefSeq" id="XP_008711723.1">
    <property type="nucleotide sequence ID" value="XM_008713501.1"/>
</dbReference>
<evidence type="ECO:0000313" key="6">
    <source>
        <dbReference type="Proteomes" id="UP000030752"/>
    </source>
</evidence>
<protein>
    <recommendedName>
        <fullName evidence="4">RanBD1 domain-containing protein</fullName>
    </recommendedName>
</protein>
<dbReference type="Proteomes" id="UP000030752">
    <property type="component" value="Unassembled WGS sequence"/>
</dbReference>
<dbReference type="VEuPathDB" id="FungiDB:HMPREF1541_01201"/>
<feature type="compositionally biased region" description="Gly residues" evidence="3">
    <location>
        <begin position="343"/>
        <end position="356"/>
    </location>
</feature>
<feature type="compositionally biased region" description="Gly residues" evidence="3">
    <location>
        <begin position="289"/>
        <end position="314"/>
    </location>
</feature>
<evidence type="ECO:0000313" key="5">
    <source>
        <dbReference type="EMBL" id="ETN47011.1"/>
    </source>
</evidence>
<feature type="compositionally biased region" description="Polar residues" evidence="3">
    <location>
        <begin position="49"/>
        <end position="63"/>
    </location>
</feature>
<proteinExistence type="predicted"/>